<dbReference type="RefSeq" id="WP_301193342.1">
    <property type="nucleotide sequence ID" value="NZ_JAPDPJ010000239.1"/>
</dbReference>
<comment type="caution">
    <text evidence="2">The sequence shown here is derived from an EMBL/GenBank/DDBJ whole genome shotgun (WGS) entry which is preliminary data.</text>
</comment>
<accession>A0AAE3M9T0</accession>
<dbReference type="GO" id="GO:0004803">
    <property type="term" value="F:transposase activity"/>
    <property type="evidence" value="ECO:0007669"/>
    <property type="project" value="InterPro"/>
</dbReference>
<dbReference type="GO" id="GO:0006313">
    <property type="term" value="P:DNA transposition"/>
    <property type="evidence" value="ECO:0007669"/>
    <property type="project" value="InterPro"/>
</dbReference>
<reference evidence="2" key="1">
    <citation type="submission" date="2022-10" db="EMBL/GenBank/DDBJ databases">
        <authorList>
            <person name="Yu W.X."/>
        </authorList>
    </citation>
    <scope>NUCLEOTIDE SEQUENCE</scope>
    <source>
        <strain evidence="2">AAT</strain>
    </source>
</reference>
<proteinExistence type="predicted"/>
<evidence type="ECO:0000313" key="2">
    <source>
        <dbReference type="EMBL" id="MCW3789799.1"/>
    </source>
</evidence>
<name>A0AAE3M9T0_9BACT</name>
<keyword evidence="3" id="KW-1185">Reference proteome</keyword>
<dbReference type="Proteomes" id="UP001209229">
    <property type="component" value="Unassembled WGS sequence"/>
</dbReference>
<organism evidence="2 3">
    <name type="scientific">Plebeiibacterium sediminum</name>
    <dbReference type="NCBI Taxonomy" id="2992112"/>
    <lineage>
        <taxon>Bacteria</taxon>
        <taxon>Pseudomonadati</taxon>
        <taxon>Bacteroidota</taxon>
        <taxon>Bacteroidia</taxon>
        <taxon>Marinilabiliales</taxon>
        <taxon>Marinilabiliaceae</taxon>
        <taxon>Plebeiibacterium</taxon>
    </lineage>
</organism>
<feature type="non-terminal residue" evidence="2">
    <location>
        <position position="1"/>
    </location>
</feature>
<sequence length="236" mass="27836">LKSEYREQFPNMIDRTQYNRRKKCLFGYIEWVRNQLSSAFSNHEDVFVIDSMPLEICRNARASRLKICKEEFETAPEKGFCASQNQYYFGYKLHGVCTFDGVFTSVDLTKANVHDIHYLQDVKVQLSDCTLLGDKGYLSAEQQLDLFSSAGIKLETPMRLNQQGYKKQAYIFRKSRKRIETLYSQLCDQFLIRRNYAKTFMGFKTRIISKITSLTIIQYINRFIYNRPINFIKHAI</sequence>
<feature type="domain" description="Transposase IS4-like" evidence="1">
    <location>
        <begin position="44"/>
        <end position="215"/>
    </location>
</feature>
<dbReference type="GO" id="GO:0003677">
    <property type="term" value="F:DNA binding"/>
    <property type="evidence" value="ECO:0007669"/>
    <property type="project" value="InterPro"/>
</dbReference>
<evidence type="ECO:0000259" key="1">
    <source>
        <dbReference type="Pfam" id="PF01609"/>
    </source>
</evidence>
<dbReference type="NCBIfam" id="NF033520">
    <property type="entry name" value="transpos_IS982"/>
    <property type="match status" value="1"/>
</dbReference>
<evidence type="ECO:0000313" key="3">
    <source>
        <dbReference type="Proteomes" id="UP001209229"/>
    </source>
</evidence>
<protein>
    <submittedName>
        <fullName evidence="2">IS982 family transposase</fullName>
    </submittedName>
</protein>
<dbReference type="Pfam" id="PF01609">
    <property type="entry name" value="DDE_Tnp_1"/>
    <property type="match status" value="1"/>
</dbReference>
<gene>
    <name evidence="2" type="ORF">OM075_25305</name>
</gene>
<dbReference type="EMBL" id="JAPDPJ010000239">
    <property type="protein sequence ID" value="MCW3789799.1"/>
    <property type="molecule type" value="Genomic_DNA"/>
</dbReference>
<dbReference type="InterPro" id="IPR002559">
    <property type="entry name" value="Transposase_11"/>
</dbReference>
<dbReference type="AlphaFoldDB" id="A0AAE3M9T0"/>